<gene>
    <name evidence="2" type="ORF">GYMLUDRAFT_249138</name>
</gene>
<feature type="region of interest" description="Disordered" evidence="1">
    <location>
        <begin position="184"/>
        <end position="232"/>
    </location>
</feature>
<reference evidence="2 3" key="1">
    <citation type="submission" date="2014-04" db="EMBL/GenBank/DDBJ databases">
        <title>Evolutionary Origins and Diversification of the Mycorrhizal Mutualists.</title>
        <authorList>
            <consortium name="DOE Joint Genome Institute"/>
            <consortium name="Mycorrhizal Genomics Consortium"/>
            <person name="Kohler A."/>
            <person name="Kuo A."/>
            <person name="Nagy L.G."/>
            <person name="Floudas D."/>
            <person name="Copeland A."/>
            <person name="Barry K.W."/>
            <person name="Cichocki N."/>
            <person name="Veneault-Fourrey C."/>
            <person name="LaButti K."/>
            <person name="Lindquist E.A."/>
            <person name="Lipzen A."/>
            <person name="Lundell T."/>
            <person name="Morin E."/>
            <person name="Murat C."/>
            <person name="Riley R."/>
            <person name="Ohm R."/>
            <person name="Sun H."/>
            <person name="Tunlid A."/>
            <person name="Henrissat B."/>
            <person name="Grigoriev I.V."/>
            <person name="Hibbett D.S."/>
            <person name="Martin F."/>
        </authorList>
    </citation>
    <scope>NUCLEOTIDE SEQUENCE [LARGE SCALE GENOMIC DNA]</scope>
    <source>
        <strain evidence="2 3">FD-317 M1</strain>
    </source>
</reference>
<protein>
    <submittedName>
        <fullName evidence="2">Uncharacterized protein</fullName>
    </submittedName>
</protein>
<accession>A0A0D0CJ06</accession>
<dbReference type="HOGENOM" id="CLU_1194998_0_0_1"/>
<evidence type="ECO:0000256" key="1">
    <source>
        <dbReference type="SAM" id="MobiDB-lite"/>
    </source>
</evidence>
<organism evidence="2 3">
    <name type="scientific">Collybiopsis luxurians FD-317 M1</name>
    <dbReference type="NCBI Taxonomy" id="944289"/>
    <lineage>
        <taxon>Eukaryota</taxon>
        <taxon>Fungi</taxon>
        <taxon>Dikarya</taxon>
        <taxon>Basidiomycota</taxon>
        <taxon>Agaricomycotina</taxon>
        <taxon>Agaricomycetes</taxon>
        <taxon>Agaricomycetidae</taxon>
        <taxon>Agaricales</taxon>
        <taxon>Marasmiineae</taxon>
        <taxon>Omphalotaceae</taxon>
        <taxon>Collybiopsis</taxon>
        <taxon>Collybiopsis luxurians</taxon>
    </lineage>
</organism>
<dbReference type="AlphaFoldDB" id="A0A0D0CJ06"/>
<evidence type="ECO:0000313" key="3">
    <source>
        <dbReference type="Proteomes" id="UP000053593"/>
    </source>
</evidence>
<proteinExistence type="predicted"/>
<feature type="compositionally biased region" description="Acidic residues" evidence="1">
    <location>
        <begin position="192"/>
        <end position="204"/>
    </location>
</feature>
<evidence type="ECO:0000313" key="2">
    <source>
        <dbReference type="EMBL" id="KIK54953.1"/>
    </source>
</evidence>
<dbReference type="EMBL" id="KN834811">
    <property type="protein sequence ID" value="KIK54953.1"/>
    <property type="molecule type" value="Genomic_DNA"/>
</dbReference>
<sequence>MAEAQAHQHAFEKLMVVQSEGYWAKAERSLPRGTQTGQAPHTLNEHKQYLHEKSVTDEISQKSKEATNFQNYFGVKEKPQAGAEMQDVPAHIRDLARRITAQKIAVADFSFAHTPTQNPNAQPLPDLTGFTPGVAKSPLVQLAMHMPHSNLTSSNQLEDAIVSGSTSQPPKFHSHNIHEPAEDLAFDGYLSDCDESDPEGESGEDVSNRIHAPSEASRKKSAPILQSQVPKR</sequence>
<dbReference type="Proteomes" id="UP000053593">
    <property type="component" value="Unassembled WGS sequence"/>
</dbReference>
<keyword evidence="3" id="KW-1185">Reference proteome</keyword>
<name>A0A0D0CJ06_9AGAR</name>